<evidence type="ECO:0000313" key="2">
    <source>
        <dbReference type="Proteomes" id="UP000092443"/>
    </source>
</evidence>
<reference evidence="3" key="1">
    <citation type="submission" date="2025-08" db="UniProtKB">
        <authorList>
            <consortium name="RefSeq"/>
        </authorList>
    </citation>
    <scope>IDENTIFICATION</scope>
    <source>
        <tissue evidence="3">Whole body pupa</tissue>
    </source>
</reference>
<evidence type="ECO:0000313" key="3">
    <source>
        <dbReference type="RefSeq" id="XP_037883711.1"/>
    </source>
</evidence>
<sequence>MNYLTLTLLGMLLVLQSCFAIPTADAESPAAHHEFNTDHKLYKSVIKTLIEIAIPLSGRYSDVLEKVVEDLKAHEEAPKYAHQIQHLENLIKGIKHIKADSDEEILQNILDLKDEMSGAQEPSNESSNPHLVHDLFEKDGGKELAEEIHKDFVEFFDGFDDAVEKYAEDMSEKEKRDHNDFLKWFKEFKEADCFGKRLDKFFEFFMFFHYR</sequence>
<dbReference type="GeneID" id="119633935"/>
<protein>
    <submittedName>
        <fullName evidence="3">Uncharacterized protein LOC119633935</fullName>
    </submittedName>
</protein>
<organism evidence="2 3">
    <name type="scientific">Glossina fuscipes</name>
    <dbReference type="NCBI Taxonomy" id="7396"/>
    <lineage>
        <taxon>Eukaryota</taxon>
        <taxon>Metazoa</taxon>
        <taxon>Ecdysozoa</taxon>
        <taxon>Arthropoda</taxon>
        <taxon>Hexapoda</taxon>
        <taxon>Insecta</taxon>
        <taxon>Pterygota</taxon>
        <taxon>Neoptera</taxon>
        <taxon>Endopterygota</taxon>
        <taxon>Diptera</taxon>
        <taxon>Brachycera</taxon>
        <taxon>Muscomorpha</taxon>
        <taxon>Hippoboscoidea</taxon>
        <taxon>Glossinidae</taxon>
        <taxon>Glossina</taxon>
    </lineage>
</organism>
<evidence type="ECO:0000256" key="1">
    <source>
        <dbReference type="SAM" id="SignalP"/>
    </source>
</evidence>
<keyword evidence="2" id="KW-1185">Reference proteome</keyword>
<feature type="chain" id="PRO_5035809712" evidence="1">
    <location>
        <begin position="21"/>
        <end position="211"/>
    </location>
</feature>
<dbReference type="KEGG" id="gfs:119633935"/>
<proteinExistence type="predicted"/>
<keyword evidence="1" id="KW-0732">Signal</keyword>
<gene>
    <name evidence="3" type="primary">LOC119633935</name>
</gene>
<dbReference type="Proteomes" id="UP000092443">
    <property type="component" value="Unplaced"/>
</dbReference>
<dbReference type="AlphaFoldDB" id="A0A8U0WEK1"/>
<name>A0A8U0WEK1_9MUSC</name>
<accession>A0A8U0WEK1</accession>
<feature type="signal peptide" evidence="1">
    <location>
        <begin position="1"/>
        <end position="20"/>
    </location>
</feature>
<dbReference type="RefSeq" id="XP_037883711.1">
    <property type="nucleotide sequence ID" value="XM_038027783.1"/>
</dbReference>